<dbReference type="PRINTS" id="PR01217">
    <property type="entry name" value="PRICHEXTENSN"/>
</dbReference>
<dbReference type="HOGENOM" id="CLU_558295_0_0_1"/>
<dbReference type="PANTHER" id="PTHR48125:SF12">
    <property type="entry name" value="AT HOOK TRANSCRIPTION FACTOR FAMILY-RELATED"/>
    <property type="match status" value="1"/>
</dbReference>
<dbReference type="Proteomes" id="UP000013827">
    <property type="component" value="Unassembled WGS sequence"/>
</dbReference>
<dbReference type="KEGG" id="ehx:EMIHUDRAFT_96041"/>
<dbReference type="PANTHER" id="PTHR48125">
    <property type="entry name" value="LP07818P1"/>
    <property type="match status" value="1"/>
</dbReference>
<dbReference type="GeneID" id="19046281"/>
<keyword evidence="2" id="KW-0812">Transmembrane</keyword>
<dbReference type="AlphaFoldDB" id="A0A0D3J445"/>
<keyword evidence="2" id="KW-1133">Transmembrane helix</keyword>
<protein>
    <recommendedName>
        <fullName evidence="5">Apple domain-containing protein</fullName>
    </recommendedName>
</protein>
<dbReference type="PaxDb" id="2903-EOD18280"/>
<organism evidence="3 4">
    <name type="scientific">Emiliania huxleyi (strain CCMP1516)</name>
    <dbReference type="NCBI Taxonomy" id="280463"/>
    <lineage>
        <taxon>Eukaryota</taxon>
        <taxon>Haptista</taxon>
        <taxon>Haptophyta</taxon>
        <taxon>Prymnesiophyceae</taxon>
        <taxon>Isochrysidales</taxon>
        <taxon>Noelaerhabdaceae</taxon>
        <taxon>Emiliania</taxon>
    </lineage>
</organism>
<feature type="region of interest" description="Disordered" evidence="1">
    <location>
        <begin position="91"/>
        <end position="208"/>
    </location>
</feature>
<evidence type="ECO:0008006" key="5">
    <source>
        <dbReference type="Google" id="ProtNLM"/>
    </source>
</evidence>
<keyword evidence="2" id="KW-0472">Membrane</keyword>
<evidence type="ECO:0000313" key="4">
    <source>
        <dbReference type="Proteomes" id="UP000013827"/>
    </source>
</evidence>
<feature type="transmembrane region" description="Helical" evidence="2">
    <location>
        <begin position="358"/>
        <end position="386"/>
    </location>
</feature>
<proteinExistence type="predicted"/>
<feature type="compositionally biased region" description="Pro residues" evidence="1">
    <location>
        <begin position="108"/>
        <end position="132"/>
    </location>
</feature>
<evidence type="ECO:0000256" key="2">
    <source>
        <dbReference type="SAM" id="Phobius"/>
    </source>
</evidence>
<evidence type="ECO:0000256" key="1">
    <source>
        <dbReference type="SAM" id="MobiDB-lite"/>
    </source>
</evidence>
<dbReference type="RefSeq" id="XP_005770709.1">
    <property type="nucleotide sequence ID" value="XM_005770652.1"/>
</dbReference>
<accession>A0A0D3J445</accession>
<name>A0A0D3J445_EMIH1</name>
<sequence length="489" mass="52482">MSSTLWPLAGNAHGACRDAALNTPANDLLLGLSELSCQDACVADSFCHATGFSIPVGWEKECRLFKSPVVRTLPMSGVSCRLKPGSSSSYIGPSSMSLSFGPGLAQAPGPPTPSSPPPPQLPWAIPPPPPPSALSATPWWLPGPVTTGLTGQARPRPPHLLPPPSPPPNLPPPTPPPPPPSPPNLPPPTPPPPPPSPPPNLPPPTPPPPSLPPLLPCTECADERNKWMATNSLTCHSFPYAYIKLCKWDAEWAMQKFCQRSCFDNGAGYGECADERNKWMATNSLTCHSFPYAYIKLCKWDAEWAMQKFCQRSCFDNGAGYGDEPPQLPPLDASEAIVKGLRLWQLAGRGAMGPAAQIWSYGLAGAATGVAAGLLGVGLWAGLLCWRRRPYPLRDRETEGRAPAHLRHTQLQESIAIADHDETDRSSQRALTMAEPVDAGVEAARRVARETDELWARQTGAVPRVRDLIASSEERSGAQPAPRRSYGKS</sequence>
<keyword evidence="4" id="KW-1185">Reference proteome</keyword>
<dbReference type="EnsemblProtists" id="EOD18280">
    <property type="protein sequence ID" value="EOD18280"/>
    <property type="gene ID" value="EMIHUDRAFT_96041"/>
</dbReference>
<feature type="region of interest" description="Disordered" evidence="1">
    <location>
        <begin position="466"/>
        <end position="489"/>
    </location>
</feature>
<feature type="compositionally biased region" description="Basic and acidic residues" evidence="1">
    <location>
        <begin position="466"/>
        <end position="476"/>
    </location>
</feature>
<dbReference type="STRING" id="2903.R1DUT3"/>
<reference evidence="4" key="1">
    <citation type="journal article" date="2013" name="Nature">
        <title>Pan genome of the phytoplankton Emiliania underpins its global distribution.</title>
        <authorList>
            <person name="Read B.A."/>
            <person name="Kegel J."/>
            <person name="Klute M.J."/>
            <person name="Kuo A."/>
            <person name="Lefebvre S.C."/>
            <person name="Maumus F."/>
            <person name="Mayer C."/>
            <person name="Miller J."/>
            <person name="Monier A."/>
            <person name="Salamov A."/>
            <person name="Young J."/>
            <person name="Aguilar M."/>
            <person name="Claverie J.M."/>
            <person name="Frickenhaus S."/>
            <person name="Gonzalez K."/>
            <person name="Herman E.K."/>
            <person name="Lin Y.C."/>
            <person name="Napier J."/>
            <person name="Ogata H."/>
            <person name="Sarno A.F."/>
            <person name="Shmutz J."/>
            <person name="Schroeder D."/>
            <person name="de Vargas C."/>
            <person name="Verret F."/>
            <person name="von Dassow P."/>
            <person name="Valentin K."/>
            <person name="Van de Peer Y."/>
            <person name="Wheeler G."/>
            <person name="Dacks J.B."/>
            <person name="Delwiche C.F."/>
            <person name="Dyhrman S.T."/>
            <person name="Glockner G."/>
            <person name="John U."/>
            <person name="Richards T."/>
            <person name="Worden A.Z."/>
            <person name="Zhang X."/>
            <person name="Grigoriev I.V."/>
            <person name="Allen A.E."/>
            <person name="Bidle K."/>
            <person name="Borodovsky M."/>
            <person name="Bowler C."/>
            <person name="Brownlee C."/>
            <person name="Cock J.M."/>
            <person name="Elias M."/>
            <person name="Gladyshev V.N."/>
            <person name="Groth M."/>
            <person name="Guda C."/>
            <person name="Hadaegh A."/>
            <person name="Iglesias-Rodriguez M.D."/>
            <person name="Jenkins J."/>
            <person name="Jones B.M."/>
            <person name="Lawson T."/>
            <person name="Leese F."/>
            <person name="Lindquist E."/>
            <person name="Lobanov A."/>
            <person name="Lomsadze A."/>
            <person name="Malik S.B."/>
            <person name="Marsh M.E."/>
            <person name="Mackinder L."/>
            <person name="Mock T."/>
            <person name="Mueller-Roeber B."/>
            <person name="Pagarete A."/>
            <person name="Parker M."/>
            <person name="Probert I."/>
            <person name="Quesneville H."/>
            <person name="Raines C."/>
            <person name="Rensing S.A."/>
            <person name="Riano-Pachon D.M."/>
            <person name="Richier S."/>
            <person name="Rokitta S."/>
            <person name="Shiraiwa Y."/>
            <person name="Soanes D.M."/>
            <person name="van der Giezen M."/>
            <person name="Wahlund T.M."/>
            <person name="Williams B."/>
            <person name="Wilson W."/>
            <person name="Wolfe G."/>
            <person name="Wurch L.L."/>
        </authorList>
    </citation>
    <scope>NUCLEOTIDE SEQUENCE</scope>
</reference>
<feature type="compositionally biased region" description="Pro residues" evidence="1">
    <location>
        <begin position="158"/>
        <end position="208"/>
    </location>
</feature>
<reference evidence="3" key="2">
    <citation type="submission" date="2024-10" db="UniProtKB">
        <authorList>
            <consortium name="EnsemblProtists"/>
        </authorList>
    </citation>
    <scope>IDENTIFICATION</scope>
</reference>
<evidence type="ECO:0000313" key="3">
    <source>
        <dbReference type="EnsemblProtists" id="EOD18280"/>
    </source>
</evidence>